<dbReference type="RefSeq" id="WP_015068221.1">
    <property type="nucleotide sequence ID" value="NZ_CP013928.1"/>
</dbReference>
<accession>A0AAC9AE30</accession>
<evidence type="ECO:0000256" key="1">
    <source>
        <dbReference type="ARBA" id="ARBA00022614"/>
    </source>
</evidence>
<name>A0AAC9AE30_9ALTE</name>
<proteinExistence type="predicted"/>
<dbReference type="PANTHER" id="PTHR46652:SF3">
    <property type="entry name" value="LEUCINE-RICH REPEAT-CONTAINING PROTEIN 9"/>
    <property type="match status" value="1"/>
</dbReference>
<dbReference type="InterPro" id="IPR013783">
    <property type="entry name" value="Ig-like_fold"/>
</dbReference>
<evidence type="ECO:0000256" key="3">
    <source>
        <dbReference type="SAM" id="SignalP"/>
    </source>
</evidence>
<sequence length="1562" mass="172595">MKSRVFKRAAMLSSLAAVFPISVQAAELKGQVYFDYYPYTGAELIFIQNGEQVAVTQTDEFGNYLLQDIDPGRYRVRVRSSDFNTSQSFADVQDGANIHNVWLLNEVDVPVSAKYELSGQLTDLNGRVYPNAEIRLNSNDGFGTTSIYTDEDGYYSSSIEQGSYSVEYSFYGDVDIDGDGELDQYLNLNENGEQLNLSAPTTRDFVFQVKEVDIKAVYDGQSFSAWLVSNQSYSYSLDNDFISGYVYSYVYDTIDTHAILPAGQVISGSLTPFDDSLFVTSLGALVTTSDATLDSFEVELEDTGYIVDVAITDIDGEPLLGACASLRNYDSTINIYQCANDQENIATFHVPSANYTINSSNYRRDWMASNADYSHLNLNTIGVLDLSEQPNENVSLSHDLVLPIYKQRGRVVDEEGNRIEGAQISYDVYSWFEYNGFDSYVNARLDGLSTNANGIFEVYVPFELDEMYVSAPSDSGLMGGYFEYSSSRKDKLFNIVLSESGSEEPDPEPGEGVFVSGKVTNILGEPLSMNVNVYDINYDIVNSTTSDSNGNYSVSVPDNSEYRIDVSYKNYWTAASAYSSNYVNSRSELFTVSGDSKQDIVIPVLSSSFRVVGADGVAIPGMQIEVRGNSYPSGIDYSYSRHTGVTNNEGLVTIAAPIQYVSTTINNGPLPVYEDMYRESEESTNTHTDIIYLGTFVVPDSDEDGIPDFYEERFGYDDASFDYDGDGLTFLEEYQNMSSPFSADTDTDGILDVDDTNSQLFKGIGDVDTSLDSDNDGWGDVYEIMQGLDPFDENIKPLLLSNLDLNNEGLESCLIDSIDEWNNRDAVYAHEIGSLSCWDFDLSSLSGIENFVNLSTLRLSYDSEIEDFSALSKLKRLVSLSITQPGLSSLDFLSELKALNDLNITLDEYAGDLSGLAELNNLQFLAITLGSYDGDLSVIGTLGQLYDLRLADGYNVEKIDFLFNLTELKSLTLQNFPLISEELEKLASLEKLENLMLGSTPVTSLDWIVALQNLRSFDVCCQSGVDFSVLSQLPSLKWLYISNSGLTDISFLQGMELEGLGLWDNEIVDLSPLAGMESLLYIYLGGNSDLTCLEDADWELNYFSLELYCPFTELDTDGDGLADSIDEDDDNDGIPDIDDINPLDFDASIIDSIHLSHVSDMTEDRIAVIKQVSMEGELQVDIYDRYMDEKLSAVSWPIVYADQQVISFDDIDGDGYPELGLFGIIETELEDGSIRGKPQLRIHDAITNARLNVYNWPANWSDMKIVKLDDLTGDGVSDFALQGLFKDGDRPQLMVVDAVTGDSVAKYSYPNIQDSPIYHQLSDMDGDGVGEIGLFGRLLSNNKAQIKVTSGTDDSDKLPAYNFPDNWEQVSWHRLHDIDFDGLTDFGLFGKNREDGRWQLFTKSGATRVGGLGIYAWPNDLVDVQLISIPDMNFDGVPELGVFGLRTSSDRYQLIVKDGTDRASTLVNMGWPNNATFVSVHVMHDIDLDGLPEVGLLAQRANGSYFISVRDGNGGNSGNFELGDDWNSAPIILTIPGDNNSLAPTSAAFGNSAVGNEKAYGF</sequence>
<dbReference type="InterPro" id="IPR028974">
    <property type="entry name" value="TSP_type-3_rpt"/>
</dbReference>
<dbReference type="GO" id="GO:0005509">
    <property type="term" value="F:calcium ion binding"/>
    <property type="evidence" value="ECO:0007669"/>
    <property type="project" value="InterPro"/>
</dbReference>
<feature type="chain" id="PRO_5042279638" evidence="3">
    <location>
        <begin position="26"/>
        <end position="1562"/>
    </location>
</feature>
<dbReference type="PANTHER" id="PTHR46652">
    <property type="entry name" value="LEUCINE-RICH REPEAT AND IQ DOMAIN-CONTAINING PROTEIN 1-RELATED"/>
    <property type="match status" value="1"/>
</dbReference>
<evidence type="ECO:0000313" key="5">
    <source>
        <dbReference type="Proteomes" id="UP000061468"/>
    </source>
</evidence>
<dbReference type="EMBL" id="CP013928">
    <property type="protein sequence ID" value="AMJ79957.1"/>
    <property type="molecule type" value="Genomic_DNA"/>
</dbReference>
<evidence type="ECO:0000256" key="2">
    <source>
        <dbReference type="ARBA" id="ARBA00022737"/>
    </source>
</evidence>
<keyword evidence="1" id="KW-0433">Leucine-rich repeat</keyword>
<dbReference type="SUPFAM" id="SSF52058">
    <property type="entry name" value="L domain-like"/>
    <property type="match status" value="1"/>
</dbReference>
<gene>
    <name evidence="4" type="ORF">AV942_17525</name>
</gene>
<dbReference type="InterPro" id="IPR050836">
    <property type="entry name" value="SDS22/Internalin_LRR"/>
</dbReference>
<dbReference type="SUPFAM" id="SSF103647">
    <property type="entry name" value="TSP type-3 repeat"/>
    <property type="match status" value="1"/>
</dbReference>
<dbReference type="Gene3D" id="3.80.10.10">
    <property type="entry name" value="Ribonuclease Inhibitor"/>
    <property type="match status" value="1"/>
</dbReference>
<dbReference type="InterPro" id="IPR032675">
    <property type="entry name" value="LRR_dom_sf"/>
</dbReference>
<protein>
    <submittedName>
        <fullName evidence="4">Uncharacterized protein</fullName>
    </submittedName>
</protein>
<keyword evidence="2" id="KW-0677">Repeat</keyword>
<dbReference type="Gene3D" id="2.60.40.1120">
    <property type="entry name" value="Carboxypeptidase-like, regulatory domain"/>
    <property type="match status" value="2"/>
</dbReference>
<reference evidence="4 5" key="1">
    <citation type="submission" date="2015-12" db="EMBL/GenBank/DDBJ databases">
        <title>Intraspecies pangenome expansion in the marine bacterium Alteromonas.</title>
        <authorList>
            <person name="Lopez-Perez M."/>
            <person name="Rodriguez-Valera F."/>
        </authorList>
    </citation>
    <scope>NUCLEOTIDE SEQUENCE [LARGE SCALE GENOMIC DNA]</scope>
    <source>
        <strain evidence="4 5">UM8</strain>
    </source>
</reference>
<dbReference type="Gene3D" id="2.60.40.10">
    <property type="entry name" value="Immunoglobulins"/>
    <property type="match status" value="1"/>
</dbReference>
<keyword evidence="3" id="KW-0732">Signal</keyword>
<dbReference type="SUPFAM" id="SSF49478">
    <property type="entry name" value="Cna protein B-type domain"/>
    <property type="match status" value="1"/>
</dbReference>
<organism evidence="4 5">
    <name type="scientific">Alteromonas mediterranea</name>
    <dbReference type="NCBI Taxonomy" id="314275"/>
    <lineage>
        <taxon>Bacteria</taxon>
        <taxon>Pseudomonadati</taxon>
        <taxon>Pseudomonadota</taxon>
        <taxon>Gammaproteobacteria</taxon>
        <taxon>Alteromonadales</taxon>
        <taxon>Alteromonadaceae</taxon>
        <taxon>Alteromonas/Salinimonas group</taxon>
        <taxon>Alteromonas</taxon>
    </lineage>
</organism>
<dbReference type="InterPro" id="IPR008969">
    <property type="entry name" value="CarboxyPept-like_regulatory"/>
</dbReference>
<dbReference type="Proteomes" id="UP000061468">
    <property type="component" value="Chromosome"/>
</dbReference>
<evidence type="ECO:0000313" key="4">
    <source>
        <dbReference type="EMBL" id="AMJ79957.1"/>
    </source>
</evidence>
<feature type="signal peptide" evidence="3">
    <location>
        <begin position="1"/>
        <end position="25"/>
    </location>
</feature>
<dbReference type="SUPFAM" id="SSF49464">
    <property type="entry name" value="Carboxypeptidase regulatory domain-like"/>
    <property type="match status" value="2"/>
</dbReference>